<dbReference type="InterPro" id="IPR036390">
    <property type="entry name" value="WH_DNA-bd_sf"/>
</dbReference>
<dbReference type="SUPFAM" id="SSF48008">
    <property type="entry name" value="GntR ligand-binding domain-like"/>
    <property type="match status" value="1"/>
</dbReference>
<dbReference type="InterPro" id="IPR036388">
    <property type="entry name" value="WH-like_DNA-bd_sf"/>
</dbReference>
<dbReference type="SUPFAM" id="SSF46785">
    <property type="entry name" value="Winged helix' DNA-binding domain"/>
    <property type="match status" value="1"/>
</dbReference>
<dbReference type="OrthoDB" id="9799812at2"/>
<dbReference type="EMBL" id="AEJF01000043">
    <property type="protein sequence ID" value="KLU27260.1"/>
    <property type="molecule type" value="Genomic_DNA"/>
</dbReference>
<dbReference type="SMART" id="SM00895">
    <property type="entry name" value="FCD"/>
    <property type="match status" value="1"/>
</dbReference>
<dbReference type="PATRIC" id="fig|908627.4.peg.1154"/>
<dbReference type="Gene3D" id="1.20.120.530">
    <property type="entry name" value="GntR ligand-binding domain-like"/>
    <property type="match status" value="1"/>
</dbReference>
<dbReference type="PROSITE" id="PS50949">
    <property type="entry name" value="HTH_GNTR"/>
    <property type="match status" value="1"/>
</dbReference>
<dbReference type="SMART" id="SM00345">
    <property type="entry name" value="HTH_GNTR"/>
    <property type="match status" value="1"/>
</dbReference>
<reference evidence="5 6" key="1">
    <citation type="journal article" date="2015" name="Genome Announc.">
        <title>Draft Genome Sequence of Burkholderia sp. Strain PML1(12), an Ectomycorrhizosphere-Inhabiting Bacterium with Effective Mineral-Weathering Ability.</title>
        <authorList>
            <person name="Uroz S."/>
            <person name="Oger P."/>
        </authorList>
    </citation>
    <scope>NUCLEOTIDE SEQUENCE [LARGE SCALE GENOMIC DNA]</scope>
    <source>
        <strain evidence="6">PML1(12)</strain>
    </source>
</reference>
<dbReference type="CDD" id="cd07377">
    <property type="entry name" value="WHTH_GntR"/>
    <property type="match status" value="1"/>
</dbReference>
<name>A0A0J1D3H0_9BURK</name>
<dbReference type="InterPro" id="IPR008920">
    <property type="entry name" value="TF_FadR/GntR_C"/>
</dbReference>
<dbReference type="Pfam" id="PF07729">
    <property type="entry name" value="FCD"/>
    <property type="match status" value="1"/>
</dbReference>
<evidence type="ECO:0000259" key="4">
    <source>
        <dbReference type="PROSITE" id="PS50949"/>
    </source>
</evidence>
<dbReference type="AlphaFoldDB" id="A0A0J1D3H0"/>
<gene>
    <name evidence="5" type="ORF">EOS_05235</name>
</gene>
<keyword evidence="1" id="KW-0805">Transcription regulation</keyword>
<evidence type="ECO:0000256" key="3">
    <source>
        <dbReference type="ARBA" id="ARBA00023163"/>
    </source>
</evidence>
<proteinExistence type="predicted"/>
<dbReference type="Proteomes" id="UP000035963">
    <property type="component" value="Unassembled WGS sequence"/>
</dbReference>
<protein>
    <submittedName>
        <fullName evidence="5">GntR family transcriptional regulator</fullName>
    </submittedName>
</protein>
<accession>A0A0J1D3H0</accession>
<dbReference type="GO" id="GO:0003677">
    <property type="term" value="F:DNA binding"/>
    <property type="evidence" value="ECO:0007669"/>
    <property type="project" value="UniProtKB-KW"/>
</dbReference>
<evidence type="ECO:0000256" key="2">
    <source>
        <dbReference type="ARBA" id="ARBA00023125"/>
    </source>
</evidence>
<evidence type="ECO:0000256" key="1">
    <source>
        <dbReference type="ARBA" id="ARBA00023015"/>
    </source>
</evidence>
<feature type="domain" description="HTH gntR-type" evidence="4">
    <location>
        <begin position="18"/>
        <end position="85"/>
    </location>
</feature>
<dbReference type="InterPro" id="IPR000524">
    <property type="entry name" value="Tscrpt_reg_HTH_GntR"/>
</dbReference>
<sequence length="257" mass="29041">MSDTLIDPYSLPLPSRSASRAEHVYFSLRDDIFEMRLLPGDRVTEGSIAERFDVSRTPAREALQRLQSDGLMQGYVRGGWEVVPIDFKRFDDLYEMRKLIETFAISKLVSEATPLSGVVLQMLDELEGVWNVPLSRRVRDGREVAALDEAFHHALVCAAGNEELTSAMQRVTDRIRVVRRLDFVYGNCIDVTYDEHVAILGAIRRCEAERSAALIARHIEGSQAEVRSLTVHRLQSARTAMKPDSAPYAPPRIRRTT</sequence>
<dbReference type="InterPro" id="IPR011711">
    <property type="entry name" value="GntR_C"/>
</dbReference>
<keyword evidence="3" id="KW-0804">Transcription</keyword>
<dbReference type="PANTHER" id="PTHR43537">
    <property type="entry name" value="TRANSCRIPTIONAL REGULATOR, GNTR FAMILY"/>
    <property type="match status" value="1"/>
</dbReference>
<dbReference type="Pfam" id="PF00392">
    <property type="entry name" value="GntR"/>
    <property type="match status" value="1"/>
</dbReference>
<dbReference type="PRINTS" id="PR00035">
    <property type="entry name" value="HTHGNTR"/>
</dbReference>
<evidence type="ECO:0000313" key="5">
    <source>
        <dbReference type="EMBL" id="KLU27260.1"/>
    </source>
</evidence>
<dbReference type="GO" id="GO:0003700">
    <property type="term" value="F:DNA-binding transcription factor activity"/>
    <property type="evidence" value="ECO:0007669"/>
    <property type="project" value="InterPro"/>
</dbReference>
<dbReference type="RefSeq" id="WP_047845544.1">
    <property type="nucleotide sequence ID" value="NZ_AEJF01000043.1"/>
</dbReference>
<keyword evidence="2" id="KW-0238">DNA-binding</keyword>
<dbReference type="PANTHER" id="PTHR43537:SF45">
    <property type="entry name" value="GNTR FAMILY REGULATORY PROTEIN"/>
    <property type="match status" value="1"/>
</dbReference>
<organism evidence="5 6">
    <name type="scientific">Caballeronia mineralivorans PML1(12)</name>
    <dbReference type="NCBI Taxonomy" id="908627"/>
    <lineage>
        <taxon>Bacteria</taxon>
        <taxon>Pseudomonadati</taxon>
        <taxon>Pseudomonadota</taxon>
        <taxon>Betaproteobacteria</taxon>
        <taxon>Burkholderiales</taxon>
        <taxon>Burkholderiaceae</taxon>
        <taxon>Caballeronia</taxon>
    </lineage>
</organism>
<keyword evidence="6" id="KW-1185">Reference proteome</keyword>
<dbReference type="Gene3D" id="1.10.10.10">
    <property type="entry name" value="Winged helix-like DNA-binding domain superfamily/Winged helix DNA-binding domain"/>
    <property type="match status" value="1"/>
</dbReference>
<comment type="caution">
    <text evidence="5">The sequence shown here is derived from an EMBL/GenBank/DDBJ whole genome shotgun (WGS) entry which is preliminary data.</text>
</comment>
<evidence type="ECO:0000313" key="6">
    <source>
        <dbReference type="Proteomes" id="UP000035963"/>
    </source>
</evidence>